<accession>A0A061JDB3</accession>
<dbReference type="VEuPathDB" id="TriTrypDB:TRSC58_00107"/>
<keyword evidence="1" id="KW-0175">Coiled coil</keyword>
<evidence type="ECO:0000256" key="1">
    <source>
        <dbReference type="SAM" id="Coils"/>
    </source>
</evidence>
<organism evidence="3 4">
    <name type="scientific">Trypanosoma rangeli SC58</name>
    <dbReference type="NCBI Taxonomy" id="429131"/>
    <lineage>
        <taxon>Eukaryota</taxon>
        <taxon>Discoba</taxon>
        <taxon>Euglenozoa</taxon>
        <taxon>Kinetoplastea</taxon>
        <taxon>Metakinetoplastina</taxon>
        <taxon>Trypanosomatida</taxon>
        <taxon>Trypanosomatidae</taxon>
        <taxon>Trypanosoma</taxon>
        <taxon>Herpetosoma</taxon>
    </lineage>
</organism>
<feature type="coiled-coil region" evidence="1">
    <location>
        <begin position="102"/>
        <end position="204"/>
    </location>
</feature>
<feature type="chain" id="PRO_5001606055" evidence="2">
    <location>
        <begin position="25"/>
        <end position="453"/>
    </location>
</feature>
<gene>
    <name evidence="3" type="ORF">TRSC58_00107</name>
</gene>
<proteinExistence type="predicted"/>
<keyword evidence="2" id="KW-0732">Signal</keyword>
<feature type="coiled-coil region" evidence="1">
    <location>
        <begin position="396"/>
        <end position="423"/>
    </location>
</feature>
<feature type="signal peptide" evidence="2">
    <location>
        <begin position="1"/>
        <end position="24"/>
    </location>
</feature>
<evidence type="ECO:0000256" key="2">
    <source>
        <dbReference type="SAM" id="SignalP"/>
    </source>
</evidence>
<keyword evidence="4" id="KW-1185">Reference proteome</keyword>
<name>A0A061JDB3_TRYRA</name>
<dbReference type="AlphaFoldDB" id="A0A061JDB3"/>
<dbReference type="OrthoDB" id="273416at2759"/>
<dbReference type="Proteomes" id="UP000031737">
    <property type="component" value="Unassembled WGS sequence"/>
</dbReference>
<protein>
    <submittedName>
        <fullName evidence="3">Uncharacterized protein</fullName>
    </submittedName>
</protein>
<evidence type="ECO:0000313" key="4">
    <source>
        <dbReference type="Proteomes" id="UP000031737"/>
    </source>
</evidence>
<dbReference type="EMBL" id="AUPL01000107">
    <property type="protein sequence ID" value="ESL12131.1"/>
    <property type="molecule type" value="Genomic_DNA"/>
</dbReference>
<sequence>MHSFLNIFCYSLSVCGCGVSAVFSRDLSEVLVVGRTRDMDFDLSASSVTEALGDLQLKLQSVQEDAKLYSALEKKASSSFERHRAELTLLLQKERAIHAAAEDQLRDELQRLLSENESANEQLTALRLQRERSCRAEVQARQKQLEEREEALQRGLLELQEQFKAARTDVDLAKQEKAWHEMQLREVLGRQRMLNEELQQLRCEAERQRACAAAKAQRQDRESRRQGLHCGLEKAFLPAGLPDQCHTTSPSSHHIAAIVSTVERQNYYKPRLYYRRRGITSPMDRRLESPLRCGMSTSSETQPMPLLRPCSLPMAFVAREKTGATSSSTSTPLRHVVESNATPDLSSHTGTKSGRHLAAVCRSLLREILAMRREYQDCNAALNDPQADTVELSRCMRNIMNELDRKVHQLRSLRQQQAAVEDKLKLHDMMLEIAAENNYCESIYGDLLELIRS</sequence>
<comment type="caution">
    <text evidence="3">The sequence shown here is derived from an EMBL/GenBank/DDBJ whole genome shotgun (WGS) entry which is preliminary data.</text>
</comment>
<evidence type="ECO:0000313" key="3">
    <source>
        <dbReference type="EMBL" id="ESL12131.1"/>
    </source>
</evidence>
<reference evidence="3 4" key="1">
    <citation type="submission" date="2013-07" db="EMBL/GenBank/DDBJ databases">
        <authorList>
            <person name="Stoco P.H."/>
            <person name="Wagner G."/>
            <person name="Gerber A."/>
            <person name="Zaha A."/>
            <person name="Thompson C."/>
            <person name="Bartholomeu D.C."/>
            <person name="Luckemeyer D.D."/>
            <person name="Bahia D."/>
            <person name="Loreto E."/>
            <person name="Prestes E.B."/>
            <person name="Lima F.M."/>
            <person name="Rodrigues-Luiz G."/>
            <person name="Vallejo G.A."/>
            <person name="Filho J.F."/>
            <person name="Monteiro K.M."/>
            <person name="Tyler K.M."/>
            <person name="de Almeida L.G."/>
            <person name="Ortiz M.F."/>
            <person name="Siervo M.A."/>
            <person name="de Moraes M.H."/>
            <person name="Cunha O.L."/>
            <person name="Mendonca-Neto R."/>
            <person name="Silva R."/>
            <person name="Teixeira S.M."/>
            <person name="Murta S.M."/>
            <person name="Sincero T.C."/>
            <person name="Mendes T.A."/>
            <person name="Urmenyi T.P."/>
            <person name="Silva V.G."/>
            <person name="da Rocha W.D."/>
            <person name="Andersson B."/>
            <person name="Romanha A.J."/>
            <person name="Steindel M."/>
            <person name="de Vasconcelos A.T."/>
            <person name="Grisard E.C."/>
        </authorList>
    </citation>
    <scope>NUCLEOTIDE SEQUENCE [LARGE SCALE GENOMIC DNA]</scope>
    <source>
        <strain evidence="3 4">SC58</strain>
    </source>
</reference>